<feature type="region of interest" description="Disordered" evidence="1">
    <location>
        <begin position="97"/>
        <end position="120"/>
    </location>
</feature>
<gene>
    <name evidence="4" type="ORF">EDS130_LOCUS12140</name>
    <name evidence="3" type="ORF">XAT740_LOCUS6785</name>
</gene>
<dbReference type="AlphaFoldDB" id="A0A813XWT3"/>
<evidence type="ECO:0000256" key="2">
    <source>
        <dbReference type="SAM" id="Phobius"/>
    </source>
</evidence>
<dbReference type="OrthoDB" id="10013922at2759"/>
<evidence type="ECO:0000313" key="5">
    <source>
        <dbReference type="Proteomes" id="UP000663828"/>
    </source>
</evidence>
<keyword evidence="5" id="KW-1185">Reference proteome</keyword>
<keyword evidence="2" id="KW-1133">Transmembrane helix</keyword>
<dbReference type="EMBL" id="CAJNOR010000312">
    <property type="protein sequence ID" value="CAF0876822.1"/>
    <property type="molecule type" value="Genomic_DNA"/>
</dbReference>
<feature type="compositionally biased region" description="Basic residues" evidence="1">
    <location>
        <begin position="107"/>
        <end position="117"/>
    </location>
</feature>
<evidence type="ECO:0000313" key="3">
    <source>
        <dbReference type="EMBL" id="CAF0876822.1"/>
    </source>
</evidence>
<protein>
    <submittedName>
        <fullName evidence="3">Uncharacterized protein</fullName>
    </submittedName>
</protein>
<sequence>MTRISPCRHCSPLLPPPPMFTIGPPPRLLSIDIRCSSRFLSPSSSTQHQKLTYSSSATLFLSVSLTIMIVLLIFSSTICLIKNRLIKRRQERQQRYVQSSSVDRFNGHNHRHHHHNWTKLSDSCSSDQTSSTHPSEYPCAVIEPLLANDHPHEYEQIKYDSALQNYCLIYCRQCASYHHTNLIQSTYQHQCTCHLRTDQHLYELQPMIQTTNKDFNSS</sequence>
<comment type="caution">
    <text evidence="3">The sequence shown here is derived from an EMBL/GenBank/DDBJ whole genome shotgun (WGS) entry which is preliminary data.</text>
</comment>
<organism evidence="3 5">
    <name type="scientific">Adineta ricciae</name>
    <name type="common">Rotifer</name>
    <dbReference type="NCBI Taxonomy" id="249248"/>
    <lineage>
        <taxon>Eukaryota</taxon>
        <taxon>Metazoa</taxon>
        <taxon>Spiralia</taxon>
        <taxon>Gnathifera</taxon>
        <taxon>Rotifera</taxon>
        <taxon>Eurotatoria</taxon>
        <taxon>Bdelloidea</taxon>
        <taxon>Adinetida</taxon>
        <taxon>Adinetidae</taxon>
        <taxon>Adineta</taxon>
    </lineage>
</organism>
<name>A0A813XWT3_ADIRI</name>
<keyword evidence="2" id="KW-0472">Membrane</keyword>
<dbReference type="Proteomes" id="UP000663828">
    <property type="component" value="Unassembled WGS sequence"/>
</dbReference>
<feature type="transmembrane region" description="Helical" evidence="2">
    <location>
        <begin position="59"/>
        <end position="81"/>
    </location>
</feature>
<accession>A0A813XWT3</accession>
<dbReference type="Proteomes" id="UP000663852">
    <property type="component" value="Unassembled WGS sequence"/>
</dbReference>
<proteinExistence type="predicted"/>
<reference evidence="3" key="1">
    <citation type="submission" date="2021-02" db="EMBL/GenBank/DDBJ databases">
        <authorList>
            <person name="Nowell W R."/>
        </authorList>
    </citation>
    <scope>NUCLEOTIDE SEQUENCE</scope>
</reference>
<dbReference type="EMBL" id="CAJNOJ010000045">
    <property type="protein sequence ID" value="CAF0947180.1"/>
    <property type="molecule type" value="Genomic_DNA"/>
</dbReference>
<evidence type="ECO:0000313" key="4">
    <source>
        <dbReference type="EMBL" id="CAF0947180.1"/>
    </source>
</evidence>
<keyword evidence="2" id="KW-0812">Transmembrane</keyword>
<evidence type="ECO:0000256" key="1">
    <source>
        <dbReference type="SAM" id="MobiDB-lite"/>
    </source>
</evidence>